<sequence>MDTVNHILEEIDRRIKELQEMEDEHRRKHNTNERIHAKTRREELERLRSVILGEA</sequence>
<evidence type="ECO:0000313" key="3">
    <source>
        <dbReference type="Proteomes" id="UP001057134"/>
    </source>
</evidence>
<evidence type="ECO:0000313" key="2">
    <source>
        <dbReference type="EMBL" id="UQZ86265.1"/>
    </source>
</evidence>
<reference evidence="2" key="2">
    <citation type="journal article" date="2021" name="J Anim Sci Technol">
        <title>Complete genome sequence of Paenibacillus konkukensis sp. nov. SK3146 as a potential probiotic strain.</title>
        <authorList>
            <person name="Jung H.I."/>
            <person name="Park S."/>
            <person name="Niu K.M."/>
            <person name="Lee S.W."/>
            <person name="Kothari D."/>
            <person name="Yi K.J."/>
            <person name="Kim S.K."/>
        </authorList>
    </citation>
    <scope>NUCLEOTIDE SEQUENCE</scope>
    <source>
        <strain evidence="2">SK3146</strain>
    </source>
</reference>
<gene>
    <name evidence="2" type="ORF">SK3146_05558</name>
</gene>
<reference evidence="2" key="1">
    <citation type="submission" date="2018-02" db="EMBL/GenBank/DDBJ databases">
        <authorList>
            <person name="Kim S.-K."/>
            <person name="Jung H.-I."/>
            <person name="Lee S.-W."/>
        </authorList>
    </citation>
    <scope>NUCLEOTIDE SEQUENCE</scope>
    <source>
        <strain evidence="2">SK3146</strain>
    </source>
</reference>
<dbReference type="EMBL" id="CP027059">
    <property type="protein sequence ID" value="UQZ86265.1"/>
    <property type="molecule type" value="Genomic_DNA"/>
</dbReference>
<feature type="coiled-coil region" evidence="1">
    <location>
        <begin position="1"/>
        <end position="28"/>
    </location>
</feature>
<evidence type="ECO:0000256" key="1">
    <source>
        <dbReference type="SAM" id="Coils"/>
    </source>
</evidence>
<dbReference type="Proteomes" id="UP001057134">
    <property type="component" value="Chromosome"/>
</dbReference>
<name>A0ABY4RVA9_9BACL</name>
<proteinExistence type="predicted"/>
<keyword evidence="3" id="KW-1185">Reference proteome</keyword>
<organism evidence="2 3">
    <name type="scientific">Paenibacillus konkukensis</name>
    <dbReference type="NCBI Taxonomy" id="2020716"/>
    <lineage>
        <taxon>Bacteria</taxon>
        <taxon>Bacillati</taxon>
        <taxon>Bacillota</taxon>
        <taxon>Bacilli</taxon>
        <taxon>Bacillales</taxon>
        <taxon>Paenibacillaceae</taxon>
        <taxon>Paenibacillus</taxon>
    </lineage>
</organism>
<keyword evidence="1" id="KW-0175">Coiled coil</keyword>
<dbReference type="RefSeq" id="WP_249861817.1">
    <property type="nucleotide sequence ID" value="NZ_CP027059.1"/>
</dbReference>
<accession>A0ABY4RVA9</accession>
<protein>
    <submittedName>
        <fullName evidence="2">Uncharacterized protein</fullName>
    </submittedName>
</protein>